<dbReference type="Pfam" id="PF09107">
    <property type="entry name" value="WHD_3rd_SelB"/>
    <property type="match status" value="1"/>
</dbReference>
<dbReference type="InterPro" id="IPR027417">
    <property type="entry name" value="P-loop_NTPase"/>
</dbReference>
<dbReference type="InterPro" id="IPR050055">
    <property type="entry name" value="EF-Tu_GTPase"/>
</dbReference>
<dbReference type="EMBL" id="CP014989">
    <property type="protein sequence ID" value="ANS78665.1"/>
    <property type="molecule type" value="Genomic_DNA"/>
</dbReference>
<dbReference type="SUPFAM" id="SSF52540">
    <property type="entry name" value="P-loop containing nucleoside triphosphate hydrolases"/>
    <property type="match status" value="1"/>
</dbReference>
<dbReference type="PANTHER" id="PTHR43721:SF22">
    <property type="entry name" value="ELONGATION FACTOR TU, MITOCHONDRIAL"/>
    <property type="match status" value="1"/>
</dbReference>
<dbReference type="PROSITE" id="PS51722">
    <property type="entry name" value="G_TR_2"/>
    <property type="match status" value="1"/>
</dbReference>
<sequence>MTVVATAGHVDHGKSALVRALTGMEPDRWAEERRRGLTLDLGYAWTTLPRSGAVAFVDVPGHRRFIGNMLSGLGPSAAVLLVVAADGGWSAQSTEHLLAAHALRLRHGVLAVTRCDLADPGPALAEARERLAGTSLSGIPAACVSARTGEGLEDLRSLLDSCVAGMPVPPADAPVRLWVDRSFTVRGAGTVVTGTLPAGSVAAGDRLLLTSARGSPRRPVLVRGLQTLGRDAARVGGPARVALNLRGVEVDEVGRGQALLGGERPWWPTSTTDVLLDADVLPARVSVHVGTAAVPGRLRVLEACHARLHTEAPLPLVPGDRVILRDPGREGALVGAEVLDAVVPPLRRSGAARRRAAALRQDAHGVELDGRVVTAATARLWGEALAALVRERADADPLDPWLPLGTTLTTLRHQVGVPDRATLEAVAARQQLAVRDDRVGPTARHDRGPAHPPTAVPDDPPGLTALLHRLARDPLDAPNRPELEALGIGGREIAAASGRGTVLRLPGEVLLGAQAPARALAALADLPQPFTTSAARTALGVSRRVAIALLEHLDARGHTLRDAADTRRLLTRDPSS</sequence>
<feature type="region of interest" description="Disordered" evidence="2">
    <location>
        <begin position="438"/>
        <end position="460"/>
    </location>
</feature>
<protein>
    <submittedName>
        <fullName evidence="4">Selenocysteine-specific translation elongation factor</fullName>
    </submittedName>
</protein>
<dbReference type="STRING" id="1758689.SGUI_1269"/>
<dbReference type="Pfam" id="PF00009">
    <property type="entry name" value="GTP_EFTU"/>
    <property type="match status" value="1"/>
</dbReference>
<keyword evidence="4" id="KW-0251">Elongation factor</keyword>
<dbReference type="InterPro" id="IPR015191">
    <property type="entry name" value="SelB_WHD4"/>
</dbReference>
<dbReference type="GO" id="GO:0005525">
    <property type="term" value="F:GTP binding"/>
    <property type="evidence" value="ECO:0007669"/>
    <property type="project" value="UniProtKB-KW"/>
</dbReference>
<dbReference type="GO" id="GO:0001514">
    <property type="term" value="P:selenocysteine incorporation"/>
    <property type="evidence" value="ECO:0007669"/>
    <property type="project" value="InterPro"/>
</dbReference>
<dbReference type="Gene3D" id="2.40.30.10">
    <property type="entry name" value="Translation factors"/>
    <property type="match status" value="1"/>
</dbReference>
<accession>A0A1B1NBA7</accession>
<dbReference type="PANTHER" id="PTHR43721">
    <property type="entry name" value="ELONGATION FACTOR TU-RELATED"/>
    <property type="match status" value="1"/>
</dbReference>
<keyword evidence="1" id="KW-0547">Nucleotide-binding</keyword>
<evidence type="ECO:0000313" key="4">
    <source>
        <dbReference type="EMBL" id="ANS78665.1"/>
    </source>
</evidence>
<dbReference type="OrthoDB" id="9803139at2"/>
<dbReference type="GO" id="GO:0005829">
    <property type="term" value="C:cytosol"/>
    <property type="evidence" value="ECO:0007669"/>
    <property type="project" value="TreeGrafter"/>
</dbReference>
<feature type="domain" description="Tr-type G" evidence="3">
    <location>
        <begin position="1"/>
        <end position="168"/>
    </location>
</feature>
<dbReference type="Gene3D" id="3.40.50.300">
    <property type="entry name" value="P-loop containing nucleotide triphosphate hydrolases"/>
    <property type="match status" value="1"/>
</dbReference>
<dbReference type="InterPro" id="IPR000795">
    <property type="entry name" value="T_Tr_GTP-bd_dom"/>
</dbReference>
<evidence type="ECO:0000259" key="3">
    <source>
        <dbReference type="PROSITE" id="PS51722"/>
    </source>
</evidence>
<evidence type="ECO:0000256" key="1">
    <source>
        <dbReference type="ARBA" id="ARBA00023134"/>
    </source>
</evidence>
<dbReference type="InterPro" id="IPR036390">
    <property type="entry name" value="WH_DNA-bd_sf"/>
</dbReference>
<keyword evidence="5" id="KW-1185">Reference proteome</keyword>
<dbReference type="Gene3D" id="1.10.10.10">
    <property type="entry name" value="Winged helix-like DNA-binding domain superfamily/Winged helix DNA-binding domain"/>
    <property type="match status" value="1"/>
</dbReference>
<dbReference type="PATRIC" id="fig|1758689.4.peg.1311"/>
<dbReference type="SUPFAM" id="SSF50447">
    <property type="entry name" value="Translation proteins"/>
    <property type="match status" value="1"/>
</dbReference>
<dbReference type="GO" id="GO:0003924">
    <property type="term" value="F:GTPase activity"/>
    <property type="evidence" value="ECO:0007669"/>
    <property type="project" value="InterPro"/>
</dbReference>
<dbReference type="InterPro" id="IPR036388">
    <property type="entry name" value="WH-like_DNA-bd_sf"/>
</dbReference>
<organism evidence="4 5">
    <name type="scientific">Serinicoccus hydrothermalis</name>
    <dbReference type="NCBI Taxonomy" id="1758689"/>
    <lineage>
        <taxon>Bacteria</taxon>
        <taxon>Bacillati</taxon>
        <taxon>Actinomycetota</taxon>
        <taxon>Actinomycetes</taxon>
        <taxon>Micrococcales</taxon>
        <taxon>Ornithinimicrobiaceae</taxon>
        <taxon>Serinicoccus</taxon>
    </lineage>
</organism>
<dbReference type="InterPro" id="IPR057335">
    <property type="entry name" value="Beta-barrel_SelB"/>
</dbReference>
<dbReference type="RefSeq" id="WP_066637772.1">
    <property type="nucleotide sequence ID" value="NZ_CP014989.1"/>
</dbReference>
<evidence type="ECO:0000256" key="2">
    <source>
        <dbReference type="SAM" id="MobiDB-lite"/>
    </source>
</evidence>
<proteinExistence type="predicted"/>
<dbReference type="KEGG" id="serj:SGUI_1269"/>
<gene>
    <name evidence="4" type="ORF">SGUI_1269</name>
</gene>
<name>A0A1B1NBA7_9MICO</name>
<dbReference type="Proteomes" id="UP000092482">
    <property type="component" value="Chromosome"/>
</dbReference>
<reference evidence="4 5" key="1">
    <citation type="submission" date="2016-03" db="EMBL/GenBank/DDBJ databases">
        <title>Shallow-sea hydrothermal system.</title>
        <authorList>
            <person name="Tang K."/>
        </authorList>
    </citation>
    <scope>NUCLEOTIDE SEQUENCE [LARGE SCALE GENOMIC DNA]</scope>
    <source>
        <strain evidence="4 5">JLT9</strain>
    </source>
</reference>
<dbReference type="SUPFAM" id="SSF46785">
    <property type="entry name" value="Winged helix' DNA-binding domain"/>
    <property type="match status" value="1"/>
</dbReference>
<dbReference type="InterPro" id="IPR009000">
    <property type="entry name" value="Transl_B-barrel_sf"/>
</dbReference>
<feature type="compositionally biased region" description="Pro residues" evidence="2">
    <location>
        <begin position="450"/>
        <end position="460"/>
    </location>
</feature>
<dbReference type="GO" id="GO:0003723">
    <property type="term" value="F:RNA binding"/>
    <property type="evidence" value="ECO:0007669"/>
    <property type="project" value="InterPro"/>
</dbReference>
<dbReference type="Pfam" id="PF25461">
    <property type="entry name" value="Beta-barrel_SelB"/>
    <property type="match status" value="1"/>
</dbReference>
<keyword evidence="4" id="KW-0648">Protein biosynthesis</keyword>
<dbReference type="CDD" id="cd04171">
    <property type="entry name" value="SelB"/>
    <property type="match status" value="1"/>
</dbReference>
<dbReference type="GO" id="GO:0003746">
    <property type="term" value="F:translation elongation factor activity"/>
    <property type="evidence" value="ECO:0007669"/>
    <property type="project" value="UniProtKB-KW"/>
</dbReference>
<feature type="compositionally biased region" description="Basic and acidic residues" evidence="2">
    <location>
        <begin position="438"/>
        <end position="449"/>
    </location>
</feature>
<keyword evidence="1" id="KW-0342">GTP-binding</keyword>
<evidence type="ECO:0000313" key="5">
    <source>
        <dbReference type="Proteomes" id="UP000092482"/>
    </source>
</evidence>
<dbReference type="AlphaFoldDB" id="A0A1B1NBA7"/>